<feature type="region of interest" description="Disordered" evidence="8">
    <location>
        <begin position="236"/>
        <end position="261"/>
    </location>
</feature>
<evidence type="ECO:0000256" key="3">
    <source>
        <dbReference type="ARBA" id="ARBA00022989"/>
    </source>
</evidence>
<evidence type="ECO:0000256" key="2">
    <source>
        <dbReference type="ARBA" id="ARBA00022692"/>
    </source>
</evidence>
<dbReference type="Gene3D" id="1.20.1070.10">
    <property type="entry name" value="Rhodopsin 7-helix transmembrane proteins"/>
    <property type="match status" value="1"/>
</dbReference>
<name>A0A6J8DTB4_MYTCO</name>
<dbReference type="CDD" id="cd00637">
    <property type="entry name" value="7tm_classA_rhodopsin-like"/>
    <property type="match status" value="1"/>
</dbReference>
<proteinExistence type="predicted"/>
<feature type="compositionally biased region" description="Low complexity" evidence="8">
    <location>
        <begin position="246"/>
        <end position="257"/>
    </location>
</feature>
<keyword evidence="5 9" id="KW-0472">Membrane</keyword>
<evidence type="ECO:0000256" key="9">
    <source>
        <dbReference type="SAM" id="Phobius"/>
    </source>
</evidence>
<dbReference type="PANTHER" id="PTHR45695:SF9">
    <property type="entry name" value="LEUCOKININ RECEPTOR"/>
    <property type="match status" value="1"/>
</dbReference>
<dbReference type="Pfam" id="PF00001">
    <property type="entry name" value="7tm_1"/>
    <property type="match status" value="1"/>
</dbReference>
<keyword evidence="2 9" id="KW-0812">Transmembrane</keyword>
<feature type="transmembrane region" description="Helical" evidence="9">
    <location>
        <begin position="22"/>
        <end position="51"/>
    </location>
</feature>
<evidence type="ECO:0000256" key="4">
    <source>
        <dbReference type="ARBA" id="ARBA00023040"/>
    </source>
</evidence>
<dbReference type="InterPro" id="IPR017452">
    <property type="entry name" value="GPCR_Rhodpsn_7TM"/>
</dbReference>
<feature type="domain" description="G-protein coupled receptors family 1 profile" evidence="10">
    <location>
        <begin position="43"/>
        <end position="351"/>
    </location>
</feature>
<dbReference type="GO" id="GO:0004930">
    <property type="term" value="F:G protein-coupled receptor activity"/>
    <property type="evidence" value="ECO:0007669"/>
    <property type="project" value="UniProtKB-KW"/>
</dbReference>
<dbReference type="InterPro" id="IPR000276">
    <property type="entry name" value="GPCR_Rhodpsn"/>
</dbReference>
<keyword evidence="12" id="KW-1185">Reference proteome</keyword>
<evidence type="ECO:0000313" key="12">
    <source>
        <dbReference type="Proteomes" id="UP000507470"/>
    </source>
</evidence>
<keyword evidence="7" id="KW-0807">Transducer</keyword>
<dbReference type="PANTHER" id="PTHR45695">
    <property type="entry name" value="LEUCOKININ RECEPTOR-RELATED"/>
    <property type="match status" value="1"/>
</dbReference>
<evidence type="ECO:0000256" key="8">
    <source>
        <dbReference type="SAM" id="MobiDB-lite"/>
    </source>
</evidence>
<evidence type="ECO:0000259" key="10">
    <source>
        <dbReference type="PROSITE" id="PS50262"/>
    </source>
</evidence>
<gene>
    <name evidence="11" type="ORF">MCOR_44417</name>
</gene>
<evidence type="ECO:0000256" key="5">
    <source>
        <dbReference type="ARBA" id="ARBA00023136"/>
    </source>
</evidence>
<evidence type="ECO:0000313" key="11">
    <source>
        <dbReference type="EMBL" id="CAC5411309.1"/>
    </source>
</evidence>
<evidence type="ECO:0000256" key="7">
    <source>
        <dbReference type="ARBA" id="ARBA00023224"/>
    </source>
</evidence>
<dbReference type="OrthoDB" id="6088892at2759"/>
<evidence type="ECO:0000256" key="1">
    <source>
        <dbReference type="ARBA" id="ARBA00004141"/>
    </source>
</evidence>
<evidence type="ECO:0000256" key="6">
    <source>
        <dbReference type="ARBA" id="ARBA00023170"/>
    </source>
</evidence>
<reference evidence="11 12" key="1">
    <citation type="submission" date="2020-06" db="EMBL/GenBank/DDBJ databases">
        <authorList>
            <person name="Li R."/>
            <person name="Bekaert M."/>
        </authorList>
    </citation>
    <scope>NUCLEOTIDE SEQUENCE [LARGE SCALE GENOMIC DNA]</scope>
    <source>
        <strain evidence="12">wild</strain>
    </source>
</reference>
<comment type="subcellular location">
    <subcellularLocation>
        <location evidence="1">Membrane</location>
        <topology evidence="1">Multi-pass membrane protein</topology>
    </subcellularLocation>
</comment>
<keyword evidence="6" id="KW-0675">Receptor</keyword>
<dbReference type="SUPFAM" id="SSF81321">
    <property type="entry name" value="Family A G protein-coupled receptor-like"/>
    <property type="match status" value="1"/>
</dbReference>
<protein>
    <recommendedName>
        <fullName evidence="10">G-protein coupled receptors family 1 profile domain-containing protein</fullName>
    </recommendedName>
</protein>
<feature type="transmembrane region" description="Helical" evidence="9">
    <location>
        <begin position="197"/>
        <end position="221"/>
    </location>
</feature>
<feature type="transmembrane region" description="Helical" evidence="9">
    <location>
        <begin position="101"/>
        <end position="122"/>
    </location>
</feature>
<dbReference type="Proteomes" id="UP000507470">
    <property type="component" value="Unassembled WGS sequence"/>
</dbReference>
<feature type="transmembrane region" description="Helical" evidence="9">
    <location>
        <begin position="143"/>
        <end position="161"/>
    </location>
</feature>
<organism evidence="11 12">
    <name type="scientific">Mytilus coruscus</name>
    <name type="common">Sea mussel</name>
    <dbReference type="NCBI Taxonomy" id="42192"/>
    <lineage>
        <taxon>Eukaryota</taxon>
        <taxon>Metazoa</taxon>
        <taxon>Spiralia</taxon>
        <taxon>Lophotrochozoa</taxon>
        <taxon>Mollusca</taxon>
        <taxon>Bivalvia</taxon>
        <taxon>Autobranchia</taxon>
        <taxon>Pteriomorphia</taxon>
        <taxon>Mytilida</taxon>
        <taxon>Mytiloidea</taxon>
        <taxon>Mytilidae</taxon>
        <taxon>Mytilinae</taxon>
        <taxon>Mytilus</taxon>
    </lineage>
</organism>
<feature type="transmembrane region" description="Helical" evidence="9">
    <location>
        <begin position="63"/>
        <end position="89"/>
    </location>
</feature>
<dbReference type="PRINTS" id="PR00237">
    <property type="entry name" value="GPCRRHODOPSN"/>
</dbReference>
<sequence length="370" mass="42681">MANILENINLANSSFSDINKHFIHIFIPNIAFLAIFILIGIVGNSLVIYIYLRKMVETTDNHFFIPCLAVGDMLASTICSTAAIIMYFYYTNFTYEVTCKIMWFSMTWSASGAALILVFIAIQRYKKICQPFKPSTLMDRKHSIVICLYISSTFVSSPLLFTSGVSHLTLEQGNKSITLHICERIRQDLREDWNINIALAFTGLEAFIVLSVATILTTLYLKVGLKLAKHLKSMSKRRKEESNGNTQETESSSEVSTIKPGQLKSIKKKRTFKSFRHKREKFNQEHHYTYIFIAISGVCIVTYSPRLLLMILESVNENFWLSFYENNHLLRFLKLLNRFHIVNNIANPFLYAMFDRKFKAHLLQILQCKS</sequence>
<dbReference type="AlphaFoldDB" id="A0A6J8DTB4"/>
<dbReference type="PROSITE" id="PS50262">
    <property type="entry name" value="G_PROTEIN_RECEP_F1_2"/>
    <property type="match status" value="1"/>
</dbReference>
<dbReference type="EMBL" id="CACVKT020007840">
    <property type="protein sequence ID" value="CAC5411309.1"/>
    <property type="molecule type" value="Genomic_DNA"/>
</dbReference>
<feature type="transmembrane region" description="Helical" evidence="9">
    <location>
        <begin position="288"/>
        <end position="312"/>
    </location>
</feature>
<keyword evidence="4" id="KW-0297">G-protein coupled receptor</keyword>
<accession>A0A6J8DTB4</accession>
<keyword evidence="3 9" id="KW-1133">Transmembrane helix</keyword>
<dbReference type="GO" id="GO:0005886">
    <property type="term" value="C:plasma membrane"/>
    <property type="evidence" value="ECO:0007669"/>
    <property type="project" value="TreeGrafter"/>
</dbReference>